<reference evidence="2" key="1">
    <citation type="submission" date="2022-10" db="EMBL/GenBank/DDBJ databases">
        <title>Genome assembly of Pristionchus species.</title>
        <authorList>
            <person name="Yoshida K."/>
            <person name="Sommer R.J."/>
        </authorList>
    </citation>
    <scope>NUCLEOTIDE SEQUENCE [LARGE SCALE GENOMIC DNA]</scope>
    <source>
        <strain evidence="2">RS5460</strain>
    </source>
</reference>
<protein>
    <submittedName>
        <fullName evidence="1">Uncharacterized protein</fullName>
    </submittedName>
</protein>
<evidence type="ECO:0000313" key="2">
    <source>
        <dbReference type="Proteomes" id="UP001328107"/>
    </source>
</evidence>
<feature type="non-terminal residue" evidence="1">
    <location>
        <position position="88"/>
    </location>
</feature>
<comment type="caution">
    <text evidence="1">The sequence shown here is derived from an EMBL/GenBank/DDBJ whole genome shotgun (WGS) entry which is preliminary data.</text>
</comment>
<gene>
    <name evidence="1" type="ORF">PMAYCL1PPCAC_21650</name>
</gene>
<organism evidence="1 2">
    <name type="scientific">Pristionchus mayeri</name>
    <dbReference type="NCBI Taxonomy" id="1317129"/>
    <lineage>
        <taxon>Eukaryota</taxon>
        <taxon>Metazoa</taxon>
        <taxon>Ecdysozoa</taxon>
        <taxon>Nematoda</taxon>
        <taxon>Chromadorea</taxon>
        <taxon>Rhabditida</taxon>
        <taxon>Rhabditina</taxon>
        <taxon>Diplogasteromorpha</taxon>
        <taxon>Diplogasteroidea</taxon>
        <taxon>Neodiplogasteridae</taxon>
        <taxon>Pristionchus</taxon>
    </lineage>
</organism>
<dbReference type="AlphaFoldDB" id="A0AAN5CVW1"/>
<evidence type="ECO:0000313" key="1">
    <source>
        <dbReference type="EMBL" id="GMR51455.1"/>
    </source>
</evidence>
<sequence>MRPDSTYGVRPRMEVVSVLEPPPAYDQLWKPEEQRYVPTAPPLTPVHLPGQPMIQQPHGYTLPMSQSDLAAHPMQFSCTSSTPMGTSS</sequence>
<accession>A0AAN5CVW1</accession>
<dbReference type="Proteomes" id="UP001328107">
    <property type="component" value="Unassembled WGS sequence"/>
</dbReference>
<dbReference type="EMBL" id="BTRK01000005">
    <property type="protein sequence ID" value="GMR51455.1"/>
    <property type="molecule type" value="Genomic_DNA"/>
</dbReference>
<name>A0AAN5CVW1_9BILA</name>
<keyword evidence="2" id="KW-1185">Reference proteome</keyword>
<proteinExistence type="predicted"/>